<protein>
    <submittedName>
        <fullName evidence="1">Uncharacterized protein</fullName>
    </submittedName>
</protein>
<sequence length="59" mass="6867">MHKQDGKPRFILRGCSSKAFISKSVLSWMPCLKKTKCSMDDPGLKNYFVTYTFKPFFIL</sequence>
<accession>D6SPK2</accession>
<reference evidence="1" key="1">
    <citation type="submission" date="2010-05" db="EMBL/GenBank/DDBJ databases">
        <title>The draft genome of Desulfonatronospira thiodismutans ASO3-1.</title>
        <authorList>
            <consortium name="US DOE Joint Genome Institute (JGI-PGF)"/>
            <person name="Lucas S."/>
            <person name="Copeland A."/>
            <person name="Lapidus A."/>
            <person name="Cheng J.-F."/>
            <person name="Bruce D."/>
            <person name="Goodwin L."/>
            <person name="Pitluck S."/>
            <person name="Chertkov O."/>
            <person name="Brettin T."/>
            <person name="Detter J.C."/>
            <person name="Han C."/>
            <person name="Land M.L."/>
            <person name="Hauser L."/>
            <person name="Kyrpides N."/>
            <person name="Mikhailova N."/>
            <person name="Muyzer G."/>
            <person name="Woyke T."/>
        </authorList>
    </citation>
    <scope>NUCLEOTIDE SEQUENCE [LARGE SCALE GENOMIC DNA]</scope>
    <source>
        <strain evidence="1">ASO3-1</strain>
    </source>
</reference>
<dbReference type="EMBL" id="ACJN02000002">
    <property type="protein sequence ID" value="EFI34678.1"/>
    <property type="molecule type" value="Genomic_DNA"/>
</dbReference>
<proteinExistence type="predicted"/>
<keyword evidence="2" id="KW-1185">Reference proteome</keyword>
<name>D6SPK2_9BACT</name>
<evidence type="ECO:0000313" key="2">
    <source>
        <dbReference type="Proteomes" id="UP000005496"/>
    </source>
</evidence>
<evidence type="ECO:0000313" key="1">
    <source>
        <dbReference type="EMBL" id="EFI34678.1"/>
    </source>
</evidence>
<dbReference type="AlphaFoldDB" id="D6SPK2"/>
<organism evidence="1 2">
    <name type="scientific">Desulfonatronospira thiodismutans ASO3-1</name>
    <dbReference type="NCBI Taxonomy" id="555779"/>
    <lineage>
        <taxon>Bacteria</taxon>
        <taxon>Pseudomonadati</taxon>
        <taxon>Thermodesulfobacteriota</taxon>
        <taxon>Desulfovibrionia</taxon>
        <taxon>Desulfovibrionales</taxon>
        <taxon>Desulfonatronovibrionaceae</taxon>
        <taxon>Desulfonatronospira</taxon>
    </lineage>
</organism>
<gene>
    <name evidence="1" type="ORF">Dthio_PD2050</name>
</gene>
<dbReference type="Proteomes" id="UP000005496">
    <property type="component" value="Unassembled WGS sequence"/>
</dbReference>
<comment type="caution">
    <text evidence="1">The sequence shown here is derived from an EMBL/GenBank/DDBJ whole genome shotgun (WGS) entry which is preliminary data.</text>
</comment>